<sequence length="201" mass="21241">MTGRPVPLREPGRVRARVRRGTARAARPDDRLELASLLLCTLLAVLALPVALTVATTVATDASAQARQQQMERSQVPAVLLEDATSVTGASTVQAVAPASWTAPDGSDREGTVTVPVETSAGETVRIWTDADGRRTGAPLTPGTVRLTSVVSGAVTVAVAVAGTAGLHAGVCALLDRSRARRWAREWDEVESLWASRFRLR</sequence>
<evidence type="ECO:0000256" key="1">
    <source>
        <dbReference type="SAM" id="Phobius"/>
    </source>
</evidence>
<dbReference type="AlphaFoldDB" id="A0A1I5HJE4"/>
<dbReference type="PANTHER" id="PTHR42305:SF1">
    <property type="entry name" value="MEMBRANE PROTEIN RV1733C-RELATED"/>
    <property type="match status" value="1"/>
</dbReference>
<dbReference type="EMBL" id="FOWE01000009">
    <property type="protein sequence ID" value="SFO48259.1"/>
    <property type="molecule type" value="Genomic_DNA"/>
</dbReference>
<dbReference type="InterPro" id="IPR039708">
    <property type="entry name" value="MT1774/Rv1733c-like"/>
</dbReference>
<feature type="transmembrane region" description="Helical" evidence="1">
    <location>
        <begin position="34"/>
        <end position="55"/>
    </location>
</feature>
<keyword evidence="1" id="KW-0812">Transmembrane</keyword>
<evidence type="ECO:0000313" key="2">
    <source>
        <dbReference type="EMBL" id="SFO48259.1"/>
    </source>
</evidence>
<dbReference type="OrthoDB" id="4213157at2"/>
<protein>
    <recommendedName>
        <fullName evidence="4">Transmembrane protein</fullName>
    </recommendedName>
</protein>
<accession>A0A1I5HJE4</accession>
<gene>
    <name evidence="2" type="ORF">SAMN05660359_03788</name>
</gene>
<dbReference type="PANTHER" id="PTHR42305">
    <property type="entry name" value="MEMBRANE PROTEIN RV1733C-RELATED"/>
    <property type="match status" value="1"/>
</dbReference>
<evidence type="ECO:0000313" key="3">
    <source>
        <dbReference type="Proteomes" id="UP000183642"/>
    </source>
</evidence>
<dbReference type="Proteomes" id="UP000183642">
    <property type="component" value="Unassembled WGS sequence"/>
</dbReference>
<keyword evidence="1" id="KW-1133">Transmembrane helix</keyword>
<evidence type="ECO:0008006" key="4">
    <source>
        <dbReference type="Google" id="ProtNLM"/>
    </source>
</evidence>
<name>A0A1I5HJE4_9ACTN</name>
<organism evidence="2 3">
    <name type="scientific">Geodermatophilus obscurus</name>
    <dbReference type="NCBI Taxonomy" id="1861"/>
    <lineage>
        <taxon>Bacteria</taxon>
        <taxon>Bacillati</taxon>
        <taxon>Actinomycetota</taxon>
        <taxon>Actinomycetes</taxon>
        <taxon>Geodermatophilales</taxon>
        <taxon>Geodermatophilaceae</taxon>
        <taxon>Geodermatophilus</taxon>
    </lineage>
</organism>
<keyword evidence="3" id="KW-1185">Reference proteome</keyword>
<feature type="transmembrane region" description="Helical" evidence="1">
    <location>
        <begin position="150"/>
        <end position="175"/>
    </location>
</feature>
<dbReference type="RefSeq" id="WP_075015056.1">
    <property type="nucleotide sequence ID" value="NZ_FOWE01000009.1"/>
</dbReference>
<keyword evidence="1" id="KW-0472">Membrane</keyword>
<proteinExistence type="predicted"/>
<reference evidence="3" key="1">
    <citation type="submission" date="2016-10" db="EMBL/GenBank/DDBJ databases">
        <authorList>
            <person name="Varghese N."/>
            <person name="Submissions S."/>
        </authorList>
    </citation>
    <scope>NUCLEOTIDE SEQUENCE [LARGE SCALE GENOMIC DNA]</scope>
    <source>
        <strain evidence="3">DSM 43161</strain>
    </source>
</reference>